<dbReference type="GO" id="GO:0005886">
    <property type="term" value="C:plasma membrane"/>
    <property type="evidence" value="ECO:0007669"/>
    <property type="project" value="UniProtKB-SubCell"/>
</dbReference>
<evidence type="ECO:0000256" key="1">
    <source>
        <dbReference type="ARBA" id="ARBA00004413"/>
    </source>
</evidence>
<keyword evidence="13" id="KW-1185">Reference proteome</keyword>
<keyword evidence="8" id="KW-0653">Protein transport</keyword>
<dbReference type="Pfam" id="PF02050">
    <property type="entry name" value="FliJ"/>
    <property type="match status" value="1"/>
</dbReference>
<evidence type="ECO:0000256" key="2">
    <source>
        <dbReference type="ARBA" id="ARBA00010004"/>
    </source>
</evidence>
<dbReference type="PIRSF" id="PIRSF019404">
    <property type="entry name" value="FliJ"/>
    <property type="match status" value="1"/>
</dbReference>
<dbReference type="RefSeq" id="WP_212786389.1">
    <property type="nucleotide sequence ID" value="NZ_AP019536.1"/>
</dbReference>
<keyword evidence="12" id="KW-0282">Flagellum</keyword>
<evidence type="ECO:0000313" key="12">
    <source>
        <dbReference type="EMBL" id="BBI98775.1"/>
    </source>
</evidence>
<evidence type="ECO:0000256" key="9">
    <source>
        <dbReference type="ARBA" id="ARBA00023136"/>
    </source>
</evidence>
<proteinExistence type="inferred from homology"/>
<dbReference type="PANTHER" id="PTHR38786">
    <property type="entry name" value="FLAGELLAR FLIJ PROTEIN"/>
    <property type="match status" value="1"/>
</dbReference>
<keyword evidence="5" id="KW-1003">Cell membrane</keyword>
<sequence>MTKPFTLQPLIDLTQHQNESATRKLGQLNQLQQSAQQKLDTLMEYRKDYQNRLQEATLGGMDPAQLRNFQHFINKLDEAINHQRKVVEQSKISTQIGRTEFDTTQRKLKSFDALQQRHFEAQKKIAEKAEQKMLDEHTGRMAAYKMNNPGNQTK</sequence>
<dbReference type="Gene3D" id="1.10.287.1700">
    <property type="match status" value="1"/>
</dbReference>
<dbReference type="GO" id="GO:0071973">
    <property type="term" value="P:bacterial-type flagellum-dependent cell motility"/>
    <property type="evidence" value="ECO:0007669"/>
    <property type="project" value="InterPro"/>
</dbReference>
<comment type="subcellular location">
    <subcellularLocation>
        <location evidence="1">Cell membrane</location>
        <topology evidence="1">Peripheral membrane protein</topology>
        <orientation evidence="1">Cytoplasmic side</orientation>
    </subcellularLocation>
</comment>
<dbReference type="KEGG" id="fku:FGKAn22_04680"/>
<feature type="coiled-coil region" evidence="11">
    <location>
        <begin position="18"/>
        <end position="48"/>
    </location>
</feature>
<protein>
    <recommendedName>
        <fullName evidence="3">Flagellar FliJ protein</fullName>
    </recommendedName>
</protein>
<dbReference type="GO" id="GO:0003774">
    <property type="term" value="F:cytoskeletal motor activity"/>
    <property type="evidence" value="ECO:0007669"/>
    <property type="project" value="InterPro"/>
</dbReference>
<evidence type="ECO:0000256" key="11">
    <source>
        <dbReference type="SAM" id="Coils"/>
    </source>
</evidence>
<evidence type="ECO:0000256" key="3">
    <source>
        <dbReference type="ARBA" id="ARBA00020392"/>
    </source>
</evidence>
<dbReference type="EMBL" id="AP019536">
    <property type="protein sequence ID" value="BBI98775.1"/>
    <property type="molecule type" value="Genomic_DNA"/>
</dbReference>
<dbReference type="InterPro" id="IPR012823">
    <property type="entry name" value="Flagell_FliJ"/>
</dbReference>
<dbReference type="GO" id="GO:0015031">
    <property type="term" value="P:protein transport"/>
    <property type="evidence" value="ECO:0007669"/>
    <property type="project" value="UniProtKB-KW"/>
</dbReference>
<evidence type="ECO:0000256" key="4">
    <source>
        <dbReference type="ARBA" id="ARBA00022448"/>
    </source>
</evidence>
<evidence type="ECO:0000256" key="7">
    <source>
        <dbReference type="ARBA" id="ARBA00022795"/>
    </source>
</evidence>
<dbReference type="InterPro" id="IPR018006">
    <property type="entry name" value="Flag_FliJ_proteobac"/>
</dbReference>
<keyword evidence="6" id="KW-0145">Chemotaxis</keyword>
<keyword evidence="11" id="KW-0175">Coiled coil</keyword>
<evidence type="ECO:0000256" key="5">
    <source>
        <dbReference type="ARBA" id="ARBA00022475"/>
    </source>
</evidence>
<dbReference type="InterPro" id="IPR052570">
    <property type="entry name" value="FliJ"/>
</dbReference>
<keyword evidence="9" id="KW-0472">Membrane</keyword>
<evidence type="ECO:0000313" key="13">
    <source>
        <dbReference type="Proteomes" id="UP001319121"/>
    </source>
</evidence>
<dbReference type="GO" id="GO:0006935">
    <property type="term" value="P:chemotaxis"/>
    <property type="evidence" value="ECO:0007669"/>
    <property type="project" value="UniProtKB-KW"/>
</dbReference>
<reference evidence="12 13" key="1">
    <citation type="submission" date="2019-03" db="EMBL/GenBank/DDBJ databases">
        <title>Complete genome sequence of Ferrigenium kumadai strain An22, a microaerophilic iron-oxidizing bacterium isolated from a paddy field soil.</title>
        <authorList>
            <person name="Watanabe T."/>
            <person name="Asakawa S."/>
        </authorList>
    </citation>
    <scope>NUCLEOTIDE SEQUENCE [LARGE SCALE GENOMIC DNA]</scope>
    <source>
        <strain evidence="12 13">An22</strain>
    </source>
</reference>
<keyword evidence="12" id="KW-0966">Cell projection</keyword>
<dbReference type="AlphaFoldDB" id="A0AAN1SZ56"/>
<accession>A0AAN1SZ56</accession>
<name>A0AAN1SZ56_9PROT</name>
<dbReference type="PANTHER" id="PTHR38786:SF1">
    <property type="entry name" value="FLAGELLAR FLIJ PROTEIN"/>
    <property type="match status" value="1"/>
</dbReference>
<dbReference type="NCBIfam" id="TIGR02473">
    <property type="entry name" value="flagell_FliJ"/>
    <property type="match status" value="1"/>
</dbReference>
<dbReference type="PRINTS" id="PR01004">
    <property type="entry name" value="FLGFLIJ"/>
</dbReference>
<gene>
    <name evidence="12" type="primary">fliJ</name>
    <name evidence="12" type="ORF">FGKAn22_04680</name>
</gene>
<dbReference type="GO" id="GO:0009288">
    <property type="term" value="C:bacterial-type flagellum"/>
    <property type="evidence" value="ECO:0007669"/>
    <property type="project" value="InterPro"/>
</dbReference>
<keyword evidence="7" id="KW-1005">Bacterial flagellum biogenesis</keyword>
<evidence type="ECO:0000256" key="8">
    <source>
        <dbReference type="ARBA" id="ARBA00022927"/>
    </source>
</evidence>
<dbReference type="Proteomes" id="UP001319121">
    <property type="component" value="Chromosome"/>
</dbReference>
<organism evidence="12 13">
    <name type="scientific">Ferrigenium kumadai</name>
    <dbReference type="NCBI Taxonomy" id="1682490"/>
    <lineage>
        <taxon>Bacteria</taxon>
        <taxon>Pseudomonadati</taxon>
        <taxon>Pseudomonadota</taxon>
        <taxon>Betaproteobacteria</taxon>
        <taxon>Nitrosomonadales</taxon>
        <taxon>Gallionellaceae</taxon>
        <taxon>Ferrigenium</taxon>
    </lineage>
</organism>
<dbReference type="GO" id="GO:0044781">
    <property type="term" value="P:bacterial-type flagellum organization"/>
    <property type="evidence" value="ECO:0007669"/>
    <property type="project" value="UniProtKB-KW"/>
</dbReference>
<keyword evidence="10" id="KW-1006">Bacterial flagellum protein export</keyword>
<evidence type="ECO:0000256" key="10">
    <source>
        <dbReference type="ARBA" id="ARBA00023225"/>
    </source>
</evidence>
<evidence type="ECO:0000256" key="6">
    <source>
        <dbReference type="ARBA" id="ARBA00022500"/>
    </source>
</evidence>
<keyword evidence="12" id="KW-0969">Cilium</keyword>
<keyword evidence="4" id="KW-0813">Transport</keyword>
<dbReference type="InterPro" id="IPR053716">
    <property type="entry name" value="Flag_assembly_chemotaxis_eff"/>
</dbReference>
<comment type="similarity">
    <text evidence="2">Belongs to the FliJ family.</text>
</comment>